<dbReference type="OrthoDB" id="5287122at2"/>
<feature type="transmembrane region" description="Helical" evidence="1">
    <location>
        <begin position="179"/>
        <end position="197"/>
    </location>
</feature>
<dbReference type="PANTHER" id="PTHR32063:SF33">
    <property type="entry name" value="RND SUPERFAMILY EFFLUX PUMP PERMEASE COMPONENT"/>
    <property type="match status" value="1"/>
</dbReference>
<dbReference type="Gene3D" id="1.20.1640.10">
    <property type="entry name" value="Multidrug efflux transporter AcrB transmembrane domain"/>
    <property type="match status" value="1"/>
</dbReference>
<protein>
    <submittedName>
        <fullName evidence="2">Acriflavin resistance protein</fullName>
    </submittedName>
</protein>
<gene>
    <name evidence="2" type="ORF">CXB77_02655</name>
</gene>
<dbReference type="EMBL" id="PPGH01000014">
    <property type="protein sequence ID" value="PQJ97290.1"/>
    <property type="molecule type" value="Genomic_DNA"/>
</dbReference>
<keyword evidence="1" id="KW-1133">Transmembrane helix</keyword>
<organism evidence="2 3">
    <name type="scientific">Chromatium okenii</name>
    <dbReference type="NCBI Taxonomy" id="61644"/>
    <lineage>
        <taxon>Bacteria</taxon>
        <taxon>Pseudomonadati</taxon>
        <taxon>Pseudomonadota</taxon>
        <taxon>Gammaproteobacteria</taxon>
        <taxon>Chromatiales</taxon>
        <taxon>Chromatiaceae</taxon>
        <taxon>Chromatium</taxon>
    </lineage>
</organism>
<feature type="transmembrane region" description="Helical" evidence="1">
    <location>
        <begin position="265"/>
        <end position="290"/>
    </location>
</feature>
<dbReference type="InterPro" id="IPR001036">
    <property type="entry name" value="Acrflvin-R"/>
</dbReference>
<keyword evidence="1" id="KW-0472">Membrane</keyword>
<reference evidence="2 3" key="1">
    <citation type="submission" date="2018-01" db="EMBL/GenBank/DDBJ databases">
        <title>The complete genome sequence of Chromatium okenii LaCa, a purple sulfur bacterium with a turbulent life.</title>
        <authorList>
            <person name="Luedin S.M."/>
            <person name="Liechti N."/>
            <person name="Storelli N."/>
            <person name="Danza F."/>
            <person name="Wittwer M."/>
            <person name="Pothier J.F."/>
            <person name="Tonolla M.A."/>
        </authorList>
    </citation>
    <scope>NUCLEOTIDE SEQUENCE [LARGE SCALE GENOMIC DNA]</scope>
    <source>
        <strain evidence="2 3">LaCa</strain>
    </source>
</reference>
<dbReference type="SUPFAM" id="SSF82714">
    <property type="entry name" value="Multidrug efflux transporter AcrB TolC docking domain, DN and DC subdomains"/>
    <property type="match status" value="1"/>
</dbReference>
<dbReference type="AlphaFoldDB" id="A0A2S7XUA5"/>
<name>A0A2S7XUA5_9GAMM</name>
<evidence type="ECO:0000313" key="2">
    <source>
        <dbReference type="EMBL" id="PQJ97290.1"/>
    </source>
</evidence>
<sequence length="345" mass="37790">ALELAQSLESLPGVSDMLDDMPFGREQLIYRLTPAAQALGLTTESLGRQLRAAFDGHLAQLVQVGQDELEVRVLLPRAERTRLDVLEQLLIRAPDGSFVPLPTVAHWESQRGFEALRHADGRLAVEVSADINRALSTPDNVREALERELLPRLVKHYGIEYSFEGRAADQRETLGDMRLGLWLGLALIYLILAAVFASWGWPLVVMTAIPLGLIGAIAGHWIMGLDLTLLSLFGLFGLSGIVVNNAIILVSMYHELRETGIEVEAALIAAAVSRLRAMLLTSATTVVGLGPLLFETSLQAQFLIPMAVSLAFGVGFSTILVLVFTPALLSFHESVHFRVAQWWRS</sequence>
<dbReference type="PRINTS" id="PR00702">
    <property type="entry name" value="ACRIFLAVINRP"/>
</dbReference>
<dbReference type="RefSeq" id="WP_146108653.1">
    <property type="nucleotide sequence ID" value="NZ_PPGH01000014.1"/>
</dbReference>
<feature type="transmembrane region" description="Helical" evidence="1">
    <location>
        <begin position="203"/>
        <end position="222"/>
    </location>
</feature>
<evidence type="ECO:0000313" key="3">
    <source>
        <dbReference type="Proteomes" id="UP000239936"/>
    </source>
</evidence>
<feature type="non-terminal residue" evidence="2">
    <location>
        <position position="1"/>
    </location>
</feature>
<feature type="transmembrane region" description="Helical" evidence="1">
    <location>
        <begin position="302"/>
        <end position="329"/>
    </location>
</feature>
<keyword evidence="1" id="KW-0812">Transmembrane</keyword>
<dbReference type="GO" id="GO:0042910">
    <property type="term" value="F:xenobiotic transmembrane transporter activity"/>
    <property type="evidence" value="ECO:0007669"/>
    <property type="project" value="TreeGrafter"/>
</dbReference>
<dbReference type="Pfam" id="PF00873">
    <property type="entry name" value="ACR_tran"/>
    <property type="match status" value="1"/>
</dbReference>
<comment type="caution">
    <text evidence="2">The sequence shown here is derived from an EMBL/GenBank/DDBJ whole genome shotgun (WGS) entry which is preliminary data.</text>
</comment>
<accession>A0A2S7XUA5</accession>
<dbReference type="Gene3D" id="3.30.70.1440">
    <property type="entry name" value="Multidrug efflux transporter AcrB pore domain"/>
    <property type="match status" value="1"/>
</dbReference>
<dbReference type="SUPFAM" id="SSF82866">
    <property type="entry name" value="Multidrug efflux transporter AcrB transmembrane domain"/>
    <property type="match status" value="1"/>
</dbReference>
<dbReference type="InterPro" id="IPR027463">
    <property type="entry name" value="AcrB_DN_DC_subdom"/>
</dbReference>
<dbReference type="Gene3D" id="3.30.2090.10">
    <property type="entry name" value="Multidrug efflux transporter AcrB TolC docking domain, DN and DC subdomains"/>
    <property type="match status" value="1"/>
</dbReference>
<feature type="transmembrane region" description="Helical" evidence="1">
    <location>
        <begin position="229"/>
        <end position="253"/>
    </location>
</feature>
<proteinExistence type="predicted"/>
<dbReference type="PANTHER" id="PTHR32063">
    <property type="match status" value="1"/>
</dbReference>
<evidence type="ECO:0000256" key="1">
    <source>
        <dbReference type="SAM" id="Phobius"/>
    </source>
</evidence>
<dbReference type="GO" id="GO:0005886">
    <property type="term" value="C:plasma membrane"/>
    <property type="evidence" value="ECO:0007669"/>
    <property type="project" value="TreeGrafter"/>
</dbReference>
<keyword evidence="3" id="KW-1185">Reference proteome</keyword>
<dbReference type="Proteomes" id="UP000239936">
    <property type="component" value="Unassembled WGS sequence"/>
</dbReference>